<protein>
    <submittedName>
        <fullName evidence="1">Metallophosphoesterase</fullName>
    </submittedName>
</protein>
<sequence length="202" mass="23144">MTATPKVWYTSDLHLGDPRNAPYRGYSTPEEIDEHDAKIIETIIETVAPGDHLWNLGDISRGGKAGTDHALGLLFDVTYFSKAHKKNPIVQHLIPGNHDRCHPKNPDSWKHQAHALTVFKSVQPFARHKIADRDVMLSHFPYKRDRGVSRLMQYRLRDEGHVLLHGHLHDAPKVLGREVHVGWDAWQRPVSQEEIAELIYQI</sequence>
<dbReference type="AlphaFoldDB" id="A0AAW6LN18"/>
<gene>
    <name evidence="1" type="ORF">PXH69_24435</name>
</gene>
<dbReference type="RefSeq" id="WP_275232356.1">
    <property type="nucleotide sequence ID" value="NZ_JARDXE010000017.1"/>
</dbReference>
<accession>A0AAW6LN18</accession>
<name>A0AAW6LN18_RHOSG</name>
<comment type="caution">
    <text evidence="1">The sequence shown here is derived from an EMBL/GenBank/DDBJ whole genome shotgun (WGS) entry which is preliminary data.</text>
</comment>
<proteinExistence type="predicted"/>
<evidence type="ECO:0000313" key="2">
    <source>
        <dbReference type="Proteomes" id="UP001217325"/>
    </source>
</evidence>
<dbReference type="SUPFAM" id="SSF56300">
    <property type="entry name" value="Metallo-dependent phosphatases"/>
    <property type="match status" value="1"/>
</dbReference>
<dbReference type="Gene3D" id="3.60.21.10">
    <property type="match status" value="1"/>
</dbReference>
<reference evidence="1" key="1">
    <citation type="submission" date="2023-02" db="EMBL/GenBank/DDBJ databases">
        <title>A novel hydrolase synthesized by Rhodococcus erythropolis HQ is responsible for the detoxification of Zearalenone.</title>
        <authorList>
            <person name="Hu J."/>
            <person name="Xu J."/>
        </authorList>
    </citation>
    <scope>NUCLEOTIDE SEQUENCE</scope>
    <source>
        <strain evidence="1">HQ</strain>
    </source>
</reference>
<dbReference type="Proteomes" id="UP001217325">
    <property type="component" value="Unassembled WGS sequence"/>
</dbReference>
<dbReference type="EMBL" id="JARDXE010000017">
    <property type="protein sequence ID" value="MDE8648119.1"/>
    <property type="molecule type" value="Genomic_DNA"/>
</dbReference>
<dbReference type="InterPro" id="IPR029052">
    <property type="entry name" value="Metallo-depent_PP-like"/>
</dbReference>
<organism evidence="1 2">
    <name type="scientific">Rhodococcus qingshengii</name>
    <dbReference type="NCBI Taxonomy" id="334542"/>
    <lineage>
        <taxon>Bacteria</taxon>
        <taxon>Bacillati</taxon>
        <taxon>Actinomycetota</taxon>
        <taxon>Actinomycetes</taxon>
        <taxon>Mycobacteriales</taxon>
        <taxon>Nocardiaceae</taxon>
        <taxon>Rhodococcus</taxon>
        <taxon>Rhodococcus erythropolis group</taxon>
    </lineage>
</organism>
<evidence type="ECO:0000313" key="1">
    <source>
        <dbReference type="EMBL" id="MDE8648119.1"/>
    </source>
</evidence>
<dbReference type="GO" id="GO:0016787">
    <property type="term" value="F:hydrolase activity"/>
    <property type="evidence" value="ECO:0007669"/>
    <property type="project" value="InterPro"/>
</dbReference>